<evidence type="ECO:0000256" key="2">
    <source>
        <dbReference type="ARBA" id="ARBA00006275"/>
    </source>
</evidence>
<gene>
    <name evidence="8" type="ORF">L3X39_07385</name>
</gene>
<dbReference type="Pfam" id="PF07980">
    <property type="entry name" value="SusD_RagB"/>
    <property type="match status" value="1"/>
</dbReference>
<keyword evidence="4" id="KW-0472">Membrane</keyword>
<comment type="caution">
    <text evidence="8">The sequence shown here is derived from an EMBL/GenBank/DDBJ whole genome shotgun (WGS) entry which is preliminary data.</text>
</comment>
<protein>
    <submittedName>
        <fullName evidence="8">RagB/SusD family nutrient uptake outer membrane protein</fullName>
    </submittedName>
</protein>
<evidence type="ECO:0000256" key="5">
    <source>
        <dbReference type="ARBA" id="ARBA00023237"/>
    </source>
</evidence>
<dbReference type="Gene3D" id="1.25.40.390">
    <property type="match status" value="1"/>
</dbReference>
<reference evidence="8 9" key="1">
    <citation type="submission" date="2022-01" db="EMBL/GenBank/DDBJ databases">
        <title>Draft genome sequence of Sabulilitoribacter multivorans KCTC 32326.</title>
        <authorList>
            <person name="Oh J.-S."/>
        </authorList>
    </citation>
    <scope>NUCLEOTIDE SEQUENCE [LARGE SCALE GENOMIC DNA]</scope>
    <source>
        <strain evidence="8 9">M-M16</strain>
    </source>
</reference>
<dbReference type="InterPro" id="IPR011990">
    <property type="entry name" value="TPR-like_helical_dom_sf"/>
</dbReference>
<keyword evidence="9" id="KW-1185">Reference proteome</keyword>
<evidence type="ECO:0000256" key="1">
    <source>
        <dbReference type="ARBA" id="ARBA00004442"/>
    </source>
</evidence>
<dbReference type="PROSITE" id="PS51257">
    <property type="entry name" value="PROKAR_LIPOPROTEIN"/>
    <property type="match status" value="1"/>
</dbReference>
<accession>A0ABS9IJ45</accession>
<evidence type="ECO:0000313" key="9">
    <source>
        <dbReference type="Proteomes" id="UP001200022"/>
    </source>
</evidence>
<keyword evidence="5" id="KW-0998">Cell outer membrane</keyword>
<comment type="subcellular location">
    <subcellularLocation>
        <location evidence="1">Cell outer membrane</location>
    </subcellularLocation>
</comment>
<keyword evidence="3" id="KW-0732">Signal</keyword>
<dbReference type="InterPro" id="IPR033985">
    <property type="entry name" value="SusD-like_N"/>
</dbReference>
<evidence type="ECO:0000256" key="3">
    <source>
        <dbReference type="ARBA" id="ARBA00022729"/>
    </source>
</evidence>
<feature type="domain" description="SusD-like N-terminal" evidence="7">
    <location>
        <begin position="103"/>
        <end position="205"/>
    </location>
</feature>
<proteinExistence type="inferred from homology"/>
<evidence type="ECO:0000259" key="7">
    <source>
        <dbReference type="Pfam" id="PF14322"/>
    </source>
</evidence>
<evidence type="ECO:0000259" key="6">
    <source>
        <dbReference type="Pfam" id="PF07980"/>
    </source>
</evidence>
<name>A0ABS9IJ45_9FLAO</name>
<dbReference type="RefSeq" id="WP_237231132.1">
    <property type="nucleotide sequence ID" value="NZ_JAKKDV010000002.1"/>
</dbReference>
<dbReference type="Proteomes" id="UP001200022">
    <property type="component" value="Unassembled WGS sequence"/>
</dbReference>
<evidence type="ECO:0000313" key="8">
    <source>
        <dbReference type="EMBL" id="MCF7560455.1"/>
    </source>
</evidence>
<dbReference type="InterPro" id="IPR012944">
    <property type="entry name" value="SusD_RagB_dom"/>
</dbReference>
<feature type="domain" description="RagB/SusD" evidence="6">
    <location>
        <begin position="269"/>
        <end position="484"/>
    </location>
</feature>
<dbReference type="EMBL" id="JAKKDV010000002">
    <property type="protein sequence ID" value="MCF7560455.1"/>
    <property type="molecule type" value="Genomic_DNA"/>
</dbReference>
<comment type="similarity">
    <text evidence="2">Belongs to the SusD family.</text>
</comment>
<organism evidence="8 9">
    <name type="scientific">Flaviramulus multivorans</name>
    <dbReference type="NCBI Taxonomy" id="1304750"/>
    <lineage>
        <taxon>Bacteria</taxon>
        <taxon>Pseudomonadati</taxon>
        <taxon>Bacteroidota</taxon>
        <taxon>Flavobacteriia</taxon>
        <taxon>Flavobacteriales</taxon>
        <taxon>Flavobacteriaceae</taxon>
        <taxon>Flaviramulus</taxon>
    </lineage>
</organism>
<evidence type="ECO:0000256" key="4">
    <source>
        <dbReference type="ARBA" id="ARBA00023136"/>
    </source>
</evidence>
<sequence length="511" mass="57185">MKNFKQLSKQLGFILALCMLVFSCSEKLQENDGQLAADDLDFTLTENMILPLIGAYSEVYSRGWEDPLLLGVRGDDVNAGGLGDQPLFAETDLFNYDNGFWMFNQVWENFYGDIVDILNSGETIERYKAFATGNDIALADQYIAETKVLSGFQHLQMSRLWGDIFIITSSNVTADIERGVATKQEVMQYVSDLMDEAMPFLPDMRPNERQDVVGGVTKYTALTVKALANLEMENYQGVANATGEIIASGKFSLYSDFYQLFKKPGELSNESLFELQFSDYNSDTGAVNNHLYAPFGPSNWTPAVSTASGGWGFYEPSLKYIKFMLDRNEVTRLQTSVIFTPRGIAEVMSDPNYATLPGFISNTTPDGDRFNDYPRAMFASGKHYLPSVQLTPGRNSYGSSKNFIVFRYAEILLMHAEALTQGASSSAMSADDAVNLVRTRAGLSTLSGVTNQQVMDEKFAELAMEWGVRYYDMIRLDRYDELSYDGRTFTADKELLPYPQAQLDLLPLQNN</sequence>
<dbReference type="SUPFAM" id="SSF48452">
    <property type="entry name" value="TPR-like"/>
    <property type="match status" value="1"/>
</dbReference>
<dbReference type="Pfam" id="PF14322">
    <property type="entry name" value="SusD-like_3"/>
    <property type="match status" value="1"/>
</dbReference>